<feature type="compositionally biased region" description="Low complexity" evidence="2">
    <location>
        <begin position="322"/>
        <end position="338"/>
    </location>
</feature>
<feature type="compositionally biased region" description="Low complexity" evidence="2">
    <location>
        <begin position="177"/>
        <end position="190"/>
    </location>
</feature>
<evidence type="ECO:0000313" key="4">
    <source>
        <dbReference type="RefSeq" id="XP_026685612.1"/>
    </source>
</evidence>
<comment type="similarity">
    <text evidence="1">Belongs to the FAM98 family.</text>
</comment>
<feature type="compositionally biased region" description="Gly residues" evidence="2">
    <location>
        <begin position="222"/>
        <end position="252"/>
    </location>
</feature>
<protein>
    <submittedName>
        <fullName evidence="4">LOW QUALITY PROTEIN: protein FAM98A</fullName>
    </submittedName>
</protein>
<feature type="compositionally biased region" description="Polar residues" evidence="2">
    <location>
        <begin position="276"/>
        <end position="285"/>
    </location>
</feature>
<proteinExistence type="inferred from homology"/>
<evidence type="ECO:0000313" key="3">
    <source>
        <dbReference type="Proteomes" id="UP000079169"/>
    </source>
</evidence>
<dbReference type="PANTHER" id="PTHR31353">
    <property type="entry name" value="FAM98"/>
    <property type="match status" value="1"/>
</dbReference>
<dbReference type="KEGG" id="dci:103517844"/>
<dbReference type="Proteomes" id="UP000079169">
    <property type="component" value="Unplaced"/>
</dbReference>
<dbReference type="AlphaFoldDB" id="A0A3Q0JAR3"/>
<dbReference type="STRING" id="121845.A0A3Q0JAR3"/>
<feature type="compositionally biased region" description="Gly residues" evidence="2">
    <location>
        <begin position="358"/>
        <end position="368"/>
    </location>
</feature>
<dbReference type="GeneID" id="103517844"/>
<keyword evidence="3" id="KW-1185">Reference proteome</keyword>
<dbReference type="PANTHER" id="PTHR31353:SF1">
    <property type="entry name" value="PROTEIN FAM98B"/>
    <property type="match status" value="1"/>
</dbReference>
<accession>A0A3Q0JAR3</accession>
<gene>
    <name evidence="4" type="primary">LOC103517844</name>
</gene>
<name>A0A3Q0JAR3_DIACI</name>
<sequence length="368" mass="40222">MLLLDYLINEVNSARMYRVNFPDTKNEMSITINESSTAKYLRDMLMALKFNKPPENISPEQLFGRVLVKVSEILKTAPPALVGKQMFNGELSPKQWETLMQVQNEMAEEYRLRREMLLTRLDCTIESFKWSDRLKGKEAVIEKVYSEKRDKLSPDPTVSLADLLAAREDLAIAEKTSNSNVRRNTSSGVNKVIIGQVPDRGGRPSEQQAPPPEMPSWQQRNAGGGGGRGGGFSGGRGGGGGGRGGGGGGFNSGGDQRRDSGFTPGGGSRVQAGWTPGNNNYQVTVGYQHDNRGGGYQNNRNGGGYSQGGGYQDNRGYQQDNRGGYQQDRGYQDRYQQGGDRGGYHNSRGGGYHESRGGRGGRGRGSWY</sequence>
<dbReference type="PaxDb" id="121845-A0A3Q0JAR3"/>
<reference evidence="4" key="1">
    <citation type="submission" date="2025-08" db="UniProtKB">
        <authorList>
            <consortium name="RefSeq"/>
        </authorList>
    </citation>
    <scope>IDENTIFICATION</scope>
</reference>
<dbReference type="GO" id="GO:0072669">
    <property type="term" value="C:tRNA-splicing ligase complex"/>
    <property type="evidence" value="ECO:0007669"/>
    <property type="project" value="TreeGrafter"/>
</dbReference>
<evidence type="ECO:0000256" key="1">
    <source>
        <dbReference type="ARBA" id="ARBA00007218"/>
    </source>
</evidence>
<dbReference type="InterPro" id="IPR018797">
    <property type="entry name" value="FAM98"/>
</dbReference>
<feature type="region of interest" description="Disordered" evidence="2">
    <location>
        <begin position="177"/>
        <end position="368"/>
    </location>
</feature>
<organism evidence="3 4">
    <name type="scientific">Diaphorina citri</name>
    <name type="common">Asian citrus psyllid</name>
    <dbReference type="NCBI Taxonomy" id="121845"/>
    <lineage>
        <taxon>Eukaryota</taxon>
        <taxon>Metazoa</taxon>
        <taxon>Ecdysozoa</taxon>
        <taxon>Arthropoda</taxon>
        <taxon>Hexapoda</taxon>
        <taxon>Insecta</taxon>
        <taxon>Pterygota</taxon>
        <taxon>Neoptera</taxon>
        <taxon>Paraneoptera</taxon>
        <taxon>Hemiptera</taxon>
        <taxon>Sternorrhyncha</taxon>
        <taxon>Psylloidea</taxon>
        <taxon>Psyllidae</taxon>
        <taxon>Diaphorininae</taxon>
        <taxon>Diaphorina</taxon>
    </lineage>
</organism>
<dbReference type="RefSeq" id="XP_026685612.1">
    <property type="nucleotide sequence ID" value="XM_026829811.1"/>
</dbReference>
<feature type="compositionally biased region" description="Gly residues" evidence="2">
    <location>
        <begin position="293"/>
        <end position="311"/>
    </location>
</feature>
<dbReference type="Pfam" id="PF10239">
    <property type="entry name" value="DUF2465"/>
    <property type="match status" value="1"/>
</dbReference>
<evidence type="ECO:0000256" key="2">
    <source>
        <dbReference type="SAM" id="MobiDB-lite"/>
    </source>
</evidence>